<dbReference type="EMBL" id="NBWU01000005">
    <property type="protein sequence ID" value="PCE63474.1"/>
    <property type="molecule type" value="Genomic_DNA"/>
</dbReference>
<keyword evidence="10 18" id="KW-0808">Transferase</keyword>
<feature type="transmembrane region" description="Helical" evidence="19">
    <location>
        <begin position="77"/>
        <end position="100"/>
    </location>
</feature>
<evidence type="ECO:0000256" key="2">
    <source>
        <dbReference type="ARBA" id="ARBA00004651"/>
    </source>
</evidence>
<reference evidence="20 21" key="1">
    <citation type="submission" date="2017-04" db="EMBL/GenBank/DDBJ databases">
        <title>A new member of the family Flavobacteriaceae isolated from ascidians.</title>
        <authorList>
            <person name="Chen L."/>
        </authorList>
    </citation>
    <scope>NUCLEOTIDE SEQUENCE [LARGE SCALE GENOMIC DNA]</scope>
    <source>
        <strain evidence="20 21">HQA918</strain>
    </source>
</reference>
<keyword evidence="8" id="KW-1003">Cell membrane</keyword>
<keyword evidence="11 18" id="KW-0812">Transmembrane</keyword>
<evidence type="ECO:0000256" key="4">
    <source>
        <dbReference type="ARBA" id="ARBA00005189"/>
    </source>
</evidence>
<protein>
    <recommendedName>
        <fullName evidence="7 18">Phosphatidate cytidylyltransferase</fullName>
        <ecNumber evidence="6 18">2.7.7.41</ecNumber>
    </recommendedName>
</protein>
<dbReference type="InterPro" id="IPR000374">
    <property type="entry name" value="PC_trans"/>
</dbReference>
<dbReference type="GO" id="GO:0005886">
    <property type="term" value="C:plasma membrane"/>
    <property type="evidence" value="ECO:0007669"/>
    <property type="project" value="UniProtKB-SubCell"/>
</dbReference>
<keyword evidence="9" id="KW-0444">Lipid biosynthesis</keyword>
<dbReference type="RefSeq" id="WP_097443426.1">
    <property type="nucleotide sequence ID" value="NZ_NBWU01000005.1"/>
</dbReference>
<comment type="pathway">
    <text evidence="3 18">Phospholipid metabolism; CDP-diacylglycerol biosynthesis; CDP-diacylglycerol from sn-glycerol 3-phosphate: step 3/3.</text>
</comment>
<comment type="caution">
    <text evidence="20">The sequence shown here is derived from an EMBL/GenBank/DDBJ whole genome shotgun (WGS) entry which is preliminary data.</text>
</comment>
<comment type="pathway">
    <text evidence="4">Lipid metabolism.</text>
</comment>
<comment type="catalytic activity">
    <reaction evidence="1 18">
        <text>a 1,2-diacyl-sn-glycero-3-phosphate + CTP + H(+) = a CDP-1,2-diacyl-sn-glycerol + diphosphate</text>
        <dbReference type="Rhea" id="RHEA:16229"/>
        <dbReference type="ChEBI" id="CHEBI:15378"/>
        <dbReference type="ChEBI" id="CHEBI:33019"/>
        <dbReference type="ChEBI" id="CHEBI:37563"/>
        <dbReference type="ChEBI" id="CHEBI:58332"/>
        <dbReference type="ChEBI" id="CHEBI:58608"/>
        <dbReference type="EC" id="2.7.7.41"/>
    </reaction>
</comment>
<name>A0A2A4G689_9FLAO</name>
<organism evidence="20 21">
    <name type="scientific">Sediminicola luteus</name>
    <dbReference type="NCBI Taxonomy" id="319238"/>
    <lineage>
        <taxon>Bacteria</taxon>
        <taxon>Pseudomonadati</taxon>
        <taxon>Bacteroidota</taxon>
        <taxon>Flavobacteriia</taxon>
        <taxon>Flavobacteriales</taxon>
        <taxon>Flavobacteriaceae</taxon>
        <taxon>Sediminicola</taxon>
    </lineage>
</organism>
<dbReference type="UniPathway" id="UPA00557">
    <property type="reaction ID" value="UER00614"/>
</dbReference>
<evidence type="ECO:0000256" key="19">
    <source>
        <dbReference type="SAM" id="Phobius"/>
    </source>
</evidence>
<feature type="transmembrane region" description="Helical" evidence="19">
    <location>
        <begin position="138"/>
        <end position="160"/>
    </location>
</feature>
<evidence type="ECO:0000256" key="7">
    <source>
        <dbReference type="ARBA" id="ARBA00019373"/>
    </source>
</evidence>
<evidence type="ECO:0000256" key="1">
    <source>
        <dbReference type="ARBA" id="ARBA00001698"/>
    </source>
</evidence>
<dbReference type="Proteomes" id="UP000219559">
    <property type="component" value="Unassembled WGS sequence"/>
</dbReference>
<comment type="similarity">
    <text evidence="5 18">Belongs to the CDS family.</text>
</comment>
<keyword evidence="16" id="KW-0594">Phospholipid biosynthesis</keyword>
<evidence type="ECO:0000256" key="13">
    <source>
        <dbReference type="ARBA" id="ARBA00022989"/>
    </source>
</evidence>
<feature type="transmembrane region" description="Helical" evidence="19">
    <location>
        <begin position="206"/>
        <end position="225"/>
    </location>
</feature>
<dbReference type="PANTHER" id="PTHR46382">
    <property type="entry name" value="PHOSPHATIDATE CYTIDYLYLTRANSFERASE"/>
    <property type="match status" value="1"/>
</dbReference>
<dbReference type="PANTHER" id="PTHR46382:SF1">
    <property type="entry name" value="PHOSPHATIDATE CYTIDYLYLTRANSFERASE"/>
    <property type="match status" value="1"/>
</dbReference>
<evidence type="ECO:0000256" key="10">
    <source>
        <dbReference type="ARBA" id="ARBA00022679"/>
    </source>
</evidence>
<dbReference type="EC" id="2.7.7.41" evidence="6 18"/>
<evidence type="ECO:0000256" key="12">
    <source>
        <dbReference type="ARBA" id="ARBA00022695"/>
    </source>
</evidence>
<feature type="transmembrane region" description="Helical" evidence="19">
    <location>
        <begin position="53"/>
        <end position="71"/>
    </location>
</feature>
<keyword evidence="14" id="KW-0443">Lipid metabolism</keyword>
<keyword evidence="17" id="KW-1208">Phospholipid metabolism</keyword>
<proteinExistence type="inferred from homology"/>
<dbReference type="OrthoDB" id="9799199at2"/>
<evidence type="ECO:0000256" key="15">
    <source>
        <dbReference type="ARBA" id="ARBA00023136"/>
    </source>
</evidence>
<evidence type="ECO:0000256" key="5">
    <source>
        <dbReference type="ARBA" id="ARBA00010185"/>
    </source>
</evidence>
<evidence type="ECO:0000256" key="9">
    <source>
        <dbReference type="ARBA" id="ARBA00022516"/>
    </source>
</evidence>
<evidence type="ECO:0000256" key="8">
    <source>
        <dbReference type="ARBA" id="ARBA00022475"/>
    </source>
</evidence>
<evidence type="ECO:0000256" key="14">
    <source>
        <dbReference type="ARBA" id="ARBA00023098"/>
    </source>
</evidence>
<dbReference type="PROSITE" id="PS01315">
    <property type="entry name" value="CDS"/>
    <property type="match status" value="1"/>
</dbReference>
<accession>A0A2A4G689</accession>
<keyword evidence="12 18" id="KW-0548">Nucleotidyltransferase</keyword>
<sequence>MKELLRRLLTGAVYVALLLSTVFLSSDAFDFLFMIFGLACIYEYKRMLKVSGYHIFLAYLILWWAYIYLITPALSGYPWWIGALLFTTLATDLALLYYLFSKKKKVFNRLTQFLIGVFYIGGGCIFLTMIPYRPGGEFASFLIMGIFILIWVNDSFAYLVGKSIGRTKLFPSVSPKKTIEGSLGGLVFSLIAGYFLAGYYTPLSTSQWLILTVVVVISGSLGDLVESKFKRDAGVKDSGAILPGHGGMLDRLDSLIFAAPFAYFTLNLFDYVP</sequence>
<keyword evidence="21" id="KW-1185">Reference proteome</keyword>
<evidence type="ECO:0000313" key="21">
    <source>
        <dbReference type="Proteomes" id="UP000219559"/>
    </source>
</evidence>
<keyword evidence="13 19" id="KW-1133">Transmembrane helix</keyword>
<dbReference type="GO" id="GO:0004605">
    <property type="term" value="F:phosphatidate cytidylyltransferase activity"/>
    <property type="evidence" value="ECO:0007669"/>
    <property type="project" value="UniProtKB-EC"/>
</dbReference>
<comment type="subcellular location">
    <subcellularLocation>
        <location evidence="2">Cell membrane</location>
        <topology evidence="2">Multi-pass membrane protein</topology>
    </subcellularLocation>
</comment>
<feature type="transmembrane region" description="Helical" evidence="19">
    <location>
        <begin position="12"/>
        <end position="41"/>
    </location>
</feature>
<dbReference type="Pfam" id="PF01148">
    <property type="entry name" value="CTP_transf_1"/>
    <property type="match status" value="1"/>
</dbReference>
<evidence type="ECO:0000256" key="3">
    <source>
        <dbReference type="ARBA" id="ARBA00005119"/>
    </source>
</evidence>
<feature type="transmembrane region" description="Helical" evidence="19">
    <location>
        <begin position="112"/>
        <end position="132"/>
    </location>
</feature>
<dbReference type="AlphaFoldDB" id="A0A2A4G689"/>
<dbReference type="GO" id="GO:0016024">
    <property type="term" value="P:CDP-diacylglycerol biosynthetic process"/>
    <property type="evidence" value="ECO:0007669"/>
    <property type="project" value="UniProtKB-UniPathway"/>
</dbReference>
<evidence type="ECO:0000256" key="17">
    <source>
        <dbReference type="ARBA" id="ARBA00023264"/>
    </source>
</evidence>
<evidence type="ECO:0000256" key="6">
    <source>
        <dbReference type="ARBA" id="ARBA00012487"/>
    </source>
</evidence>
<evidence type="ECO:0000256" key="18">
    <source>
        <dbReference type="RuleBase" id="RU003938"/>
    </source>
</evidence>
<evidence type="ECO:0000313" key="20">
    <source>
        <dbReference type="EMBL" id="PCE63474.1"/>
    </source>
</evidence>
<gene>
    <name evidence="20" type="ORF">B7P33_14785</name>
</gene>
<evidence type="ECO:0000256" key="16">
    <source>
        <dbReference type="ARBA" id="ARBA00023209"/>
    </source>
</evidence>
<feature type="transmembrane region" description="Helical" evidence="19">
    <location>
        <begin position="181"/>
        <end position="200"/>
    </location>
</feature>
<keyword evidence="15 19" id="KW-0472">Membrane</keyword>
<evidence type="ECO:0000256" key="11">
    <source>
        <dbReference type="ARBA" id="ARBA00022692"/>
    </source>
</evidence>